<dbReference type="GO" id="GO:0004503">
    <property type="term" value="F:tyrosinase activity"/>
    <property type="evidence" value="ECO:0007669"/>
    <property type="project" value="UniProtKB-EC"/>
</dbReference>
<dbReference type="EC" id="1.14.18.1" evidence="3"/>
<dbReference type="Proteomes" id="UP000758155">
    <property type="component" value="Unassembled WGS sequence"/>
</dbReference>
<evidence type="ECO:0000313" key="14">
    <source>
        <dbReference type="Proteomes" id="UP000758155"/>
    </source>
</evidence>
<evidence type="ECO:0000256" key="9">
    <source>
        <dbReference type="ARBA" id="ARBA00048233"/>
    </source>
</evidence>
<evidence type="ECO:0000256" key="5">
    <source>
        <dbReference type="ARBA" id="ARBA00023002"/>
    </source>
</evidence>
<sequence length="972" mass="107937">MRLKLLNGAPLCEHLDFDNESLLDAAECKRFSARARDVRSTEEEVTPKWRDISLKNARLHTGWSQLYLPGSGMPGAHGYYSFAVPGIEESSALPHCDTKNLDTTLALDEDHSAADDYLQHSLVFYDTLMSSQVVQDVLEDNTVNSSSFLTTSFGATSSGTSSPSPMDSHVLMLQVPSAMAVTPLGSLPNAQHLRSIYPQTPTPNFLCALMTAPERREVFVRKGGYRMDLWEVTVGDDTRASFKITFWMRPPRELHNEQSHAQVQLLQTLERLQIGNILLLRNIALTSFRDTVYGQSLNTAITRARTKADDSYFSVVGVQGTGVHPRQELRELEKDTETWNIFLQAFARFQAMDQGEKVSYYKVAGIHGVPFGQWDGEAGVEGQEMMGYCPHVSNMFGPWHRPYLALFEQILHDRAVDIAKEYPIGEARDKAMTIADKVRLPYWDWAIDPPNSEEGCMPASLRRRMATVTFPNGTTGNIANPLYRYDFHPLVYDDFAPLSEFQFKNWNHTIRFPVDGFALNATSRNEAANERIGKQQPNNRDMLYKLLTMYQAYNQVSNKANGGTIGNFETLHDGLHNVFGLGHMGIVEVSAFDPVFWFHHANMDRIFALYQYRYPDTWVEDAAQVKGTFAVAKGAMEGPKSPLAPFHMNALGDMWTATTSRNWTSFGYTYPELMSSPSNLTFTATLNKLYKPSTQGIGNSTNTTIPAPGVGSGGNTNITTKAIDWLCQVKMPTDIQISYSVRAFLGEPDADPKNWPTDPNYVGQLASMSSPRMSSDVIVTGNIVLTERLAQKHQSGELKSLDKEEVAAYLKANFSWRIQALDYSEIPRNKPPAGLNVTVFNVPVSIPKSDDEVPTWDGEVEYNHDIEGNPPVYDGPGPDGTNSTTPADESAGHFDASAGGWVWNNVTRIETEIVTKYITIGADATPAPEVQPSTTAALDVVEKPLPSSVDIGTRTKFMTSVVIEYATVIGKL</sequence>
<comment type="caution">
    <text evidence="13">The sequence shown here is derived from an EMBL/GenBank/DDBJ whole genome shotgun (WGS) entry which is preliminary data.</text>
</comment>
<dbReference type="InterPro" id="IPR041640">
    <property type="entry name" value="Tyrosinase_C"/>
</dbReference>
<evidence type="ECO:0000256" key="10">
    <source>
        <dbReference type="ARBA" id="ARBA00048881"/>
    </source>
</evidence>
<dbReference type="Gene3D" id="1.10.1280.10">
    <property type="entry name" value="Di-copper center containing domain from catechol oxidase"/>
    <property type="match status" value="1"/>
</dbReference>
<dbReference type="Pfam" id="PF00264">
    <property type="entry name" value="Tyrosinase"/>
    <property type="match status" value="1"/>
</dbReference>
<keyword evidence="5" id="KW-0560">Oxidoreductase</keyword>
<comment type="cofactor">
    <cofactor evidence="1">
        <name>Cu(2+)</name>
        <dbReference type="ChEBI" id="CHEBI:29036"/>
    </cofactor>
</comment>
<dbReference type="OrthoDB" id="6132182at2759"/>
<comment type="catalytic activity">
    <reaction evidence="9">
        <text>2 L-dopa + O2 = 2 L-dopaquinone + 2 H2O</text>
        <dbReference type="Rhea" id="RHEA:34287"/>
        <dbReference type="ChEBI" id="CHEBI:15377"/>
        <dbReference type="ChEBI" id="CHEBI:15379"/>
        <dbReference type="ChEBI" id="CHEBI:57504"/>
        <dbReference type="ChEBI" id="CHEBI:57924"/>
        <dbReference type="EC" id="1.14.18.1"/>
    </reaction>
</comment>
<dbReference type="InterPro" id="IPR002227">
    <property type="entry name" value="Tyrosinase_Cu-bd"/>
</dbReference>
<evidence type="ECO:0000256" key="7">
    <source>
        <dbReference type="ARBA" id="ARBA00023033"/>
    </source>
</evidence>
<evidence type="ECO:0000256" key="6">
    <source>
        <dbReference type="ARBA" id="ARBA00023008"/>
    </source>
</evidence>
<keyword evidence="4" id="KW-0479">Metal-binding</keyword>
<evidence type="ECO:0000256" key="8">
    <source>
        <dbReference type="ARBA" id="ARBA00023101"/>
    </source>
</evidence>
<dbReference type="InterPro" id="IPR050316">
    <property type="entry name" value="Tyrosinase/Hemocyanin"/>
</dbReference>
<feature type="region of interest" description="Disordered" evidence="11">
    <location>
        <begin position="865"/>
        <end position="894"/>
    </location>
</feature>
<comment type="catalytic activity">
    <reaction evidence="10">
        <text>L-tyrosine + O2 = L-dopaquinone + H2O</text>
        <dbReference type="Rhea" id="RHEA:18117"/>
        <dbReference type="ChEBI" id="CHEBI:15377"/>
        <dbReference type="ChEBI" id="CHEBI:15379"/>
        <dbReference type="ChEBI" id="CHEBI:57924"/>
        <dbReference type="ChEBI" id="CHEBI:58315"/>
        <dbReference type="EC" id="1.14.18.1"/>
    </reaction>
</comment>
<evidence type="ECO:0000256" key="2">
    <source>
        <dbReference type="ARBA" id="ARBA00009928"/>
    </source>
</evidence>
<name>A0A9P4WSQ5_9PLEO</name>
<evidence type="ECO:0000313" key="13">
    <source>
        <dbReference type="EMBL" id="KAF3040552.1"/>
    </source>
</evidence>
<dbReference type="PANTHER" id="PTHR11474">
    <property type="entry name" value="TYROSINASE FAMILY MEMBER"/>
    <property type="match status" value="1"/>
</dbReference>
<keyword evidence="14" id="KW-1185">Reference proteome</keyword>
<dbReference type="PRINTS" id="PR00092">
    <property type="entry name" value="TYROSINASE"/>
</dbReference>
<dbReference type="Pfam" id="PF18132">
    <property type="entry name" value="Tyrosinase_C"/>
    <property type="match status" value="1"/>
</dbReference>
<feature type="domain" description="Tyrosinase copper-binding" evidence="12">
    <location>
        <begin position="593"/>
        <end position="604"/>
    </location>
</feature>
<dbReference type="PROSITE" id="PS00498">
    <property type="entry name" value="TYROSINASE_2"/>
    <property type="match status" value="1"/>
</dbReference>
<protein>
    <recommendedName>
        <fullName evidence="3">tyrosinase</fullName>
        <ecNumber evidence="3">1.14.18.1</ecNumber>
    </recommendedName>
</protein>
<dbReference type="AlphaFoldDB" id="A0A9P4WSQ5"/>
<dbReference type="PANTHER" id="PTHR11474:SF76">
    <property type="entry name" value="SHKT DOMAIN-CONTAINING PROTEIN"/>
    <property type="match status" value="1"/>
</dbReference>
<dbReference type="GO" id="GO:0046872">
    <property type="term" value="F:metal ion binding"/>
    <property type="evidence" value="ECO:0007669"/>
    <property type="project" value="UniProtKB-KW"/>
</dbReference>
<keyword evidence="7" id="KW-0503">Monooxygenase</keyword>
<organism evidence="13 14">
    <name type="scientific">Didymella heteroderae</name>
    <dbReference type="NCBI Taxonomy" id="1769908"/>
    <lineage>
        <taxon>Eukaryota</taxon>
        <taxon>Fungi</taxon>
        <taxon>Dikarya</taxon>
        <taxon>Ascomycota</taxon>
        <taxon>Pezizomycotina</taxon>
        <taxon>Dothideomycetes</taxon>
        <taxon>Pleosporomycetidae</taxon>
        <taxon>Pleosporales</taxon>
        <taxon>Pleosporineae</taxon>
        <taxon>Didymellaceae</taxon>
        <taxon>Didymella</taxon>
    </lineage>
</organism>
<evidence type="ECO:0000256" key="3">
    <source>
        <dbReference type="ARBA" id="ARBA00011906"/>
    </source>
</evidence>
<dbReference type="GO" id="GO:0042438">
    <property type="term" value="P:melanin biosynthetic process"/>
    <property type="evidence" value="ECO:0007669"/>
    <property type="project" value="UniProtKB-KW"/>
</dbReference>
<proteinExistence type="inferred from homology"/>
<keyword evidence="8" id="KW-0470">Melanin biosynthesis</keyword>
<comment type="similarity">
    <text evidence="2">Belongs to the tyrosinase family.</text>
</comment>
<dbReference type="SUPFAM" id="SSF48056">
    <property type="entry name" value="Di-copper centre-containing domain"/>
    <property type="match status" value="1"/>
</dbReference>
<reference evidence="13" key="1">
    <citation type="submission" date="2019-04" db="EMBL/GenBank/DDBJ databases">
        <title>Sequencing of skin fungus with MAO and IRED activity.</title>
        <authorList>
            <person name="Marsaioli A.J."/>
            <person name="Bonatto J.M.C."/>
            <person name="Reis Junior O."/>
        </authorList>
    </citation>
    <scope>NUCLEOTIDE SEQUENCE</scope>
    <source>
        <strain evidence="13">28M1</strain>
    </source>
</reference>
<evidence type="ECO:0000256" key="4">
    <source>
        <dbReference type="ARBA" id="ARBA00022723"/>
    </source>
</evidence>
<evidence type="ECO:0000256" key="11">
    <source>
        <dbReference type="SAM" id="MobiDB-lite"/>
    </source>
</evidence>
<dbReference type="InterPro" id="IPR008922">
    <property type="entry name" value="Di-copper_centre_dom_sf"/>
</dbReference>
<accession>A0A9P4WSQ5</accession>
<evidence type="ECO:0000259" key="12">
    <source>
        <dbReference type="PROSITE" id="PS00498"/>
    </source>
</evidence>
<evidence type="ECO:0000256" key="1">
    <source>
        <dbReference type="ARBA" id="ARBA00001973"/>
    </source>
</evidence>
<gene>
    <name evidence="13" type="ORF">E8E12_009279</name>
</gene>
<dbReference type="EMBL" id="SWKV01000025">
    <property type="protein sequence ID" value="KAF3040552.1"/>
    <property type="molecule type" value="Genomic_DNA"/>
</dbReference>
<keyword evidence="6" id="KW-0186">Copper</keyword>